<dbReference type="Gene3D" id="3.40.50.720">
    <property type="entry name" value="NAD(P)-binding Rossmann-like Domain"/>
    <property type="match status" value="1"/>
</dbReference>
<gene>
    <name evidence="2" type="primary">tcdA</name>
    <name evidence="2" type="ORF">CINF_1324</name>
</gene>
<dbReference type="InterPro" id="IPR000594">
    <property type="entry name" value="ThiF_NAD_FAD-bd"/>
</dbReference>
<dbReference type="SUPFAM" id="SSF69572">
    <property type="entry name" value="Activating enzymes of the ubiquitin-like proteins"/>
    <property type="match status" value="1"/>
</dbReference>
<organism evidence="2 3">
    <name type="scientific">Candidatus Campylobacter infans</name>
    <dbReference type="NCBI Taxonomy" id="2561898"/>
    <lineage>
        <taxon>Bacteria</taxon>
        <taxon>Pseudomonadati</taxon>
        <taxon>Campylobacterota</taxon>
        <taxon>Epsilonproteobacteria</taxon>
        <taxon>Campylobacterales</taxon>
        <taxon>Campylobacteraceae</taxon>
        <taxon>Campylobacter</taxon>
    </lineage>
</organism>
<dbReference type="GO" id="GO:0008641">
    <property type="term" value="F:ubiquitin-like modifier activating enzyme activity"/>
    <property type="evidence" value="ECO:0007669"/>
    <property type="project" value="InterPro"/>
</dbReference>
<dbReference type="InterPro" id="IPR045886">
    <property type="entry name" value="ThiF/MoeB/HesA"/>
</dbReference>
<dbReference type="PANTHER" id="PTHR43267">
    <property type="entry name" value="TRNA THREONYLCARBAMOYLADENOSINE DEHYDRATASE"/>
    <property type="match status" value="1"/>
</dbReference>
<sequence>MLTINNTQNLSEQILNKQNLSEQNFNSQNLEKIDRFTRSRWLFGDDFIKLQRAKMLVCGCGGVGGAAISALYRCGVGHISVLDCDSFDITNQNRQIGSEFVGELKAEVFSRLFAGIIAFNLRIDENSINKIDFSAYDIVIDAIDDVKAKILLAKKCDELGIGFFSSLGAARRIDASKISVKSIWQTSNDPFARKIRYELRRANFKGDFMVVCSNETPKCTRLGSFMGVTASFGLMLASLCVEKICK</sequence>
<evidence type="ECO:0000313" key="3">
    <source>
        <dbReference type="Proteomes" id="UP000509414"/>
    </source>
</evidence>
<dbReference type="AlphaFoldDB" id="A0A7H9CLX5"/>
<evidence type="ECO:0000313" key="2">
    <source>
        <dbReference type="EMBL" id="QLI05809.1"/>
    </source>
</evidence>
<dbReference type="PANTHER" id="PTHR43267:SF1">
    <property type="entry name" value="TRNA THREONYLCARBAMOYLADENOSINE DEHYDRATASE"/>
    <property type="match status" value="1"/>
</dbReference>
<dbReference type="Pfam" id="PF00899">
    <property type="entry name" value="ThiF"/>
    <property type="match status" value="1"/>
</dbReference>
<dbReference type="EMBL" id="CP049075">
    <property type="protein sequence ID" value="QLI05809.1"/>
    <property type="molecule type" value="Genomic_DNA"/>
</dbReference>
<dbReference type="GO" id="GO:0061503">
    <property type="term" value="F:tRNA threonylcarbamoyladenosine dehydratase"/>
    <property type="evidence" value="ECO:0007669"/>
    <property type="project" value="TreeGrafter"/>
</dbReference>
<dbReference type="Proteomes" id="UP000509414">
    <property type="component" value="Chromosome"/>
</dbReference>
<feature type="domain" description="THIF-type NAD/FAD binding fold" evidence="1">
    <location>
        <begin position="48"/>
        <end position="179"/>
    </location>
</feature>
<dbReference type="GO" id="GO:0061504">
    <property type="term" value="P:cyclic threonylcarbamoyladenosine biosynthetic process"/>
    <property type="evidence" value="ECO:0007669"/>
    <property type="project" value="TreeGrafter"/>
</dbReference>
<reference evidence="2 3" key="1">
    <citation type="submission" date="2020-02" db="EMBL/GenBank/DDBJ databases">
        <title>Complete genome sequence of the novel Campylobacter species Candidatus Campylobacter infans.</title>
        <authorList>
            <person name="Duim B."/>
            <person name="Zomer A."/>
            <person name="van der Graaf L."/>
            <person name="Wagenaar J."/>
        </authorList>
    </citation>
    <scope>NUCLEOTIDE SEQUENCE [LARGE SCALE GENOMIC DNA]</scope>
    <source>
        <strain evidence="2 3">19S00001</strain>
    </source>
</reference>
<dbReference type="KEGG" id="cinf:CINF_1324"/>
<keyword evidence="3" id="KW-1185">Reference proteome</keyword>
<dbReference type="InterPro" id="IPR035985">
    <property type="entry name" value="Ubiquitin-activating_enz"/>
</dbReference>
<accession>A0A7H9CLX5</accession>
<evidence type="ECO:0000259" key="1">
    <source>
        <dbReference type="Pfam" id="PF00899"/>
    </source>
</evidence>
<proteinExistence type="predicted"/>
<name>A0A7H9CLX5_9BACT</name>
<dbReference type="RefSeq" id="WP_179974969.1">
    <property type="nucleotide sequence ID" value="NZ_CP049075.1"/>
</dbReference>
<protein>
    <submittedName>
        <fullName evidence="2">tRNA threonylcarbamoyladenosine dehydratase</fullName>
    </submittedName>
</protein>